<dbReference type="AlphaFoldDB" id="A0A329RAY6"/>
<dbReference type="Proteomes" id="UP000697107">
    <property type="component" value="Unassembled WGS sequence"/>
</dbReference>
<dbReference type="EMBL" id="RCML01000201">
    <property type="protein sequence ID" value="KAG2985929.1"/>
    <property type="molecule type" value="Genomic_DNA"/>
</dbReference>
<proteinExistence type="predicted"/>
<dbReference type="Proteomes" id="UP000251314">
    <property type="component" value="Unassembled WGS sequence"/>
</dbReference>
<evidence type="ECO:0000313" key="1">
    <source>
        <dbReference type="EMBL" id="KAG2930678.1"/>
    </source>
</evidence>
<dbReference type="OrthoDB" id="123761at2759"/>
<reference evidence="1" key="2">
    <citation type="submission" date="2018-10" db="EMBL/GenBank/DDBJ databases">
        <title>Effector identification in a new, highly contiguous assembly of the strawberry crown rot pathogen Phytophthora cactorum.</title>
        <authorList>
            <person name="Armitage A.D."/>
            <person name="Nellist C.F."/>
            <person name="Bates H."/>
            <person name="Vickerstaff R.J."/>
            <person name="Harrison R.J."/>
        </authorList>
    </citation>
    <scope>NUCLEOTIDE SEQUENCE</scope>
    <source>
        <strain evidence="1">4032</strain>
        <strain evidence="2">P415</strain>
        <strain evidence="3">P421</strain>
    </source>
</reference>
<dbReference type="EMBL" id="RCMV01000030">
    <property type="protein sequence ID" value="KAG3227656.1"/>
    <property type="molecule type" value="Genomic_DNA"/>
</dbReference>
<evidence type="ECO:0000313" key="5">
    <source>
        <dbReference type="Proteomes" id="UP000251314"/>
    </source>
</evidence>
<dbReference type="PANTHER" id="PTHR47169">
    <property type="entry name" value="OS01G0541250 PROTEIN"/>
    <property type="match status" value="1"/>
</dbReference>
<dbReference type="EMBL" id="RCMI01000142">
    <property type="protein sequence ID" value="KAG2930678.1"/>
    <property type="molecule type" value="Genomic_DNA"/>
</dbReference>
<organism evidence="4 5">
    <name type="scientific">Phytophthora cactorum</name>
    <dbReference type="NCBI Taxonomy" id="29920"/>
    <lineage>
        <taxon>Eukaryota</taxon>
        <taxon>Sar</taxon>
        <taxon>Stramenopiles</taxon>
        <taxon>Oomycota</taxon>
        <taxon>Peronosporomycetes</taxon>
        <taxon>Peronosporales</taxon>
        <taxon>Peronosporaceae</taxon>
        <taxon>Phytophthora</taxon>
    </lineage>
</organism>
<sequence length="268" mass="31019">MLNIVHVDEKWFNHDKKTRRYYLTKGENAPQRHHRSARNIEKTMFLAAVAKTRWDLHRKTEFDGKIGLWPLTEDYVAQRSSKNRPAGTMLKPNIKAVNAEVSKHFLLEFVFAAIRAKWPRGDSGKIIYVQQDNATPHIQLNDPDVLREGSRDGWYIRLIFQPPNLPDLHCLDFSYFPAIQTLQYKTYVSTTELLIDDVEASFRNLDRRKLDNIFLTQQQVMGCILACEGGNVYILPHLGKAKLRRQEKLLRYVVCDADVVKEAGGQPL</sequence>
<keyword evidence="5" id="KW-1185">Reference proteome</keyword>
<dbReference type="GO" id="GO:0003676">
    <property type="term" value="F:nucleic acid binding"/>
    <property type="evidence" value="ECO:0007669"/>
    <property type="project" value="InterPro"/>
</dbReference>
<accession>A0A329RAY6</accession>
<dbReference type="STRING" id="29920.A0A329RAY6"/>
<dbReference type="Gene3D" id="3.30.420.10">
    <property type="entry name" value="Ribonuclease H-like superfamily/Ribonuclease H"/>
    <property type="match status" value="1"/>
</dbReference>
<gene>
    <name evidence="4" type="ORF">PC110_g23150</name>
    <name evidence="1" type="ORF">PC115_g6403</name>
    <name evidence="2" type="ORF">PC118_g8084</name>
    <name evidence="3" type="ORF">PC129_g1785</name>
</gene>
<dbReference type="Proteomes" id="UP000774804">
    <property type="component" value="Unassembled WGS sequence"/>
</dbReference>
<protein>
    <recommendedName>
        <fullName evidence="6">DDE-1 domain-containing protein</fullName>
    </recommendedName>
</protein>
<dbReference type="EMBL" id="MJFZ01002925">
    <property type="protein sequence ID" value="RAW20408.1"/>
    <property type="molecule type" value="Genomic_DNA"/>
</dbReference>
<dbReference type="InterPro" id="IPR036397">
    <property type="entry name" value="RNaseH_sf"/>
</dbReference>
<comment type="caution">
    <text evidence="4">The sequence shown here is derived from an EMBL/GenBank/DDBJ whole genome shotgun (WGS) entry which is preliminary data.</text>
</comment>
<name>A0A329RAY6_9STRA</name>
<evidence type="ECO:0008006" key="6">
    <source>
        <dbReference type="Google" id="ProtNLM"/>
    </source>
</evidence>
<dbReference type="PANTHER" id="PTHR47169:SF2">
    <property type="entry name" value="OS01G0541250 PROTEIN"/>
    <property type="match status" value="1"/>
</dbReference>
<evidence type="ECO:0000313" key="4">
    <source>
        <dbReference type="EMBL" id="RAW20408.1"/>
    </source>
</evidence>
<reference evidence="4 5" key="1">
    <citation type="submission" date="2018-01" db="EMBL/GenBank/DDBJ databases">
        <title>Draft genome of the strawberry crown rot pathogen Phytophthora cactorum.</title>
        <authorList>
            <person name="Armitage A.D."/>
            <person name="Lysoe E."/>
            <person name="Nellist C.F."/>
            <person name="Harrison R.J."/>
            <person name="Brurberg M.B."/>
        </authorList>
    </citation>
    <scope>NUCLEOTIDE SEQUENCE [LARGE SCALE GENOMIC DNA]</scope>
    <source>
        <strain evidence="4 5">10300</strain>
    </source>
</reference>
<evidence type="ECO:0000313" key="2">
    <source>
        <dbReference type="EMBL" id="KAG2985929.1"/>
    </source>
</evidence>
<dbReference type="VEuPathDB" id="FungiDB:PC110_g23150"/>
<dbReference type="Proteomes" id="UP000760860">
    <property type="component" value="Unassembled WGS sequence"/>
</dbReference>
<evidence type="ECO:0000313" key="3">
    <source>
        <dbReference type="EMBL" id="KAG3227656.1"/>
    </source>
</evidence>